<gene>
    <name evidence="4" type="ORF">B5V51_14546</name>
</gene>
<dbReference type="Pfam" id="PF00400">
    <property type="entry name" value="WD40"/>
    <property type="match status" value="2"/>
</dbReference>
<reference evidence="4" key="1">
    <citation type="submission" date="2017-09" db="EMBL/GenBank/DDBJ databases">
        <title>Contemporary evolution of a Lepidopteran species, Heliothis virescens, in response to modern agricultural practices.</title>
        <authorList>
            <person name="Fritz M.L."/>
            <person name="Deyonke A.M."/>
            <person name="Papanicolaou A."/>
            <person name="Micinski S."/>
            <person name="Westbrook J."/>
            <person name="Gould F."/>
        </authorList>
    </citation>
    <scope>NUCLEOTIDE SEQUENCE [LARGE SCALE GENOMIC DNA]</scope>
    <source>
        <strain evidence="4">HvINT-</strain>
        <tissue evidence="4">Whole body</tissue>
    </source>
</reference>
<dbReference type="PROSITE" id="PS50294">
    <property type="entry name" value="WD_REPEATS_REGION"/>
    <property type="match status" value="1"/>
</dbReference>
<feature type="repeat" description="WD" evidence="3">
    <location>
        <begin position="169"/>
        <end position="202"/>
    </location>
</feature>
<feature type="repeat" description="WD" evidence="3">
    <location>
        <begin position="126"/>
        <end position="167"/>
    </location>
</feature>
<dbReference type="Gene3D" id="2.130.10.10">
    <property type="entry name" value="YVTN repeat-like/Quinoprotein amine dehydrogenase"/>
    <property type="match status" value="1"/>
</dbReference>
<dbReference type="AlphaFoldDB" id="A0A2A4JQJ4"/>
<dbReference type="STRING" id="7102.A0A2A4JQJ4"/>
<accession>A0A2A4JQJ4</accession>
<evidence type="ECO:0000256" key="2">
    <source>
        <dbReference type="ARBA" id="ARBA00022490"/>
    </source>
</evidence>
<dbReference type="GO" id="GO:0007309">
    <property type="term" value="P:oocyte axis specification"/>
    <property type="evidence" value="ECO:0007669"/>
    <property type="project" value="TreeGrafter"/>
</dbReference>
<evidence type="ECO:0000256" key="1">
    <source>
        <dbReference type="ARBA" id="ARBA00004496"/>
    </source>
</evidence>
<dbReference type="PANTHER" id="PTHR46853:SF1">
    <property type="entry name" value="METHYLOSOME PROTEIN 50"/>
    <property type="match status" value="1"/>
</dbReference>
<protein>
    <submittedName>
        <fullName evidence="4">Uncharacterized protein</fullName>
    </submittedName>
</protein>
<dbReference type="InterPro" id="IPR052139">
    <property type="entry name" value="Methylosome_Comp_WDR77"/>
</dbReference>
<comment type="subcellular location">
    <subcellularLocation>
        <location evidence="1">Cytoplasm</location>
    </subcellularLocation>
</comment>
<dbReference type="PANTHER" id="PTHR46853">
    <property type="entry name" value="METHYLOSOME PROTEIN 50"/>
    <property type="match status" value="1"/>
</dbReference>
<dbReference type="InterPro" id="IPR015943">
    <property type="entry name" value="WD40/YVTN_repeat-like_dom_sf"/>
</dbReference>
<dbReference type="GO" id="GO:0034709">
    <property type="term" value="C:methylosome"/>
    <property type="evidence" value="ECO:0007669"/>
    <property type="project" value="TreeGrafter"/>
</dbReference>
<dbReference type="PROSITE" id="PS50082">
    <property type="entry name" value="WD_REPEATS_2"/>
    <property type="match status" value="2"/>
</dbReference>
<evidence type="ECO:0000256" key="3">
    <source>
        <dbReference type="PROSITE-ProRule" id="PRU00221"/>
    </source>
</evidence>
<dbReference type="InterPro" id="IPR036322">
    <property type="entry name" value="WD40_repeat_dom_sf"/>
</dbReference>
<proteinExistence type="predicted"/>
<name>A0A2A4JQJ4_HELVI</name>
<sequence length="336" mass="37122">MDNSNKIVPPHLNAEIYRTDTTGTSTLSYLDYIRIHSDGSVLVGSSELTGRYWNGGASVFKDIAEARSITVEEKRSIPLTSGTADGCFVGTSNKVLLCEDSGAVSLWSNNADQQSVWNQWKEEISVAEHDNMALAVDCLEPEQFYVTAGADGNVKVWDINDMICTRNYLAAHSMMINALSVRPKSSNSFATGSMDQYVTLWDDNIDKPVLDLLKNDCCIRCVAWLDENRLVVGDEAGVLHLLDVRNTESDVKITEFPAAVHKLAVHPDSDKVAVCCDNKIVTVCEVAENSQPKVIYHDRHMHSNYVRGVAWDIQDKNTLHTVGWSGELKSHTVSLG</sequence>
<comment type="caution">
    <text evidence="4">The sequence shown here is derived from an EMBL/GenBank/DDBJ whole genome shotgun (WGS) entry which is preliminary data.</text>
</comment>
<dbReference type="EMBL" id="NWSH01000887">
    <property type="protein sequence ID" value="PCG73680.1"/>
    <property type="molecule type" value="Genomic_DNA"/>
</dbReference>
<dbReference type="SMART" id="SM00320">
    <property type="entry name" value="WD40"/>
    <property type="match status" value="5"/>
</dbReference>
<evidence type="ECO:0000313" key="4">
    <source>
        <dbReference type="EMBL" id="PCG73680.1"/>
    </source>
</evidence>
<dbReference type="InterPro" id="IPR001680">
    <property type="entry name" value="WD40_rpt"/>
</dbReference>
<organism evidence="4">
    <name type="scientific">Heliothis virescens</name>
    <name type="common">Tobacco budworm moth</name>
    <dbReference type="NCBI Taxonomy" id="7102"/>
    <lineage>
        <taxon>Eukaryota</taxon>
        <taxon>Metazoa</taxon>
        <taxon>Ecdysozoa</taxon>
        <taxon>Arthropoda</taxon>
        <taxon>Hexapoda</taxon>
        <taxon>Insecta</taxon>
        <taxon>Pterygota</taxon>
        <taxon>Neoptera</taxon>
        <taxon>Endopterygota</taxon>
        <taxon>Lepidoptera</taxon>
        <taxon>Glossata</taxon>
        <taxon>Ditrysia</taxon>
        <taxon>Noctuoidea</taxon>
        <taxon>Noctuidae</taxon>
        <taxon>Heliothinae</taxon>
        <taxon>Heliothis</taxon>
    </lineage>
</organism>
<keyword evidence="3" id="KW-0853">WD repeat</keyword>
<dbReference type="SUPFAM" id="SSF50978">
    <property type="entry name" value="WD40 repeat-like"/>
    <property type="match status" value="1"/>
</dbReference>
<keyword evidence="2" id="KW-0963">Cytoplasm</keyword>